<dbReference type="EMBL" id="BARS01050190">
    <property type="protein sequence ID" value="GAG46087.1"/>
    <property type="molecule type" value="Genomic_DNA"/>
</dbReference>
<gene>
    <name evidence="1" type="ORF">S01H1_74971</name>
</gene>
<reference evidence="1" key="1">
    <citation type="journal article" date="2014" name="Front. Microbiol.">
        <title>High frequency of phylogenetically diverse reductive dehalogenase-homologous genes in deep subseafloor sedimentary metagenomes.</title>
        <authorList>
            <person name="Kawai M."/>
            <person name="Futagami T."/>
            <person name="Toyoda A."/>
            <person name="Takaki Y."/>
            <person name="Nishi S."/>
            <person name="Hori S."/>
            <person name="Arai W."/>
            <person name="Tsubouchi T."/>
            <person name="Morono Y."/>
            <person name="Uchiyama I."/>
            <person name="Ito T."/>
            <person name="Fujiyama A."/>
            <person name="Inagaki F."/>
            <person name="Takami H."/>
        </authorList>
    </citation>
    <scope>NUCLEOTIDE SEQUENCE</scope>
    <source>
        <strain evidence="1">Expedition CK06-06</strain>
    </source>
</reference>
<feature type="non-terminal residue" evidence="1">
    <location>
        <position position="1"/>
    </location>
</feature>
<dbReference type="AlphaFoldDB" id="X0YFV3"/>
<sequence length="104" mass="11954">RQSSDEIRKKIKKVVESALKSDMFDDDREELIYPESHKKEIKEAITHIDLGIGWQEAAPVPIPRPVLNEEDEEEDEDWDEEDANQPACVAVCDANAEIDRSEDF</sequence>
<comment type="caution">
    <text evidence="1">The sequence shown here is derived from an EMBL/GenBank/DDBJ whole genome shotgun (WGS) entry which is preliminary data.</text>
</comment>
<proteinExistence type="predicted"/>
<accession>X0YFV3</accession>
<organism evidence="1">
    <name type="scientific">marine sediment metagenome</name>
    <dbReference type="NCBI Taxonomy" id="412755"/>
    <lineage>
        <taxon>unclassified sequences</taxon>
        <taxon>metagenomes</taxon>
        <taxon>ecological metagenomes</taxon>
    </lineage>
</organism>
<name>X0YFV3_9ZZZZ</name>
<protein>
    <submittedName>
        <fullName evidence="1">Uncharacterized protein</fullName>
    </submittedName>
</protein>
<evidence type="ECO:0000313" key="1">
    <source>
        <dbReference type="EMBL" id="GAG46087.1"/>
    </source>
</evidence>